<accession>A0A6J5Q101</accession>
<proteinExistence type="predicted"/>
<reference evidence="2" key="1">
    <citation type="submission" date="2020-05" db="EMBL/GenBank/DDBJ databases">
        <authorList>
            <person name="Chiriac C."/>
            <person name="Salcher M."/>
            <person name="Ghai R."/>
            <person name="Kavagutti S V."/>
        </authorList>
    </citation>
    <scope>NUCLEOTIDE SEQUENCE</scope>
</reference>
<organism evidence="2">
    <name type="scientific">uncultured Caudovirales phage</name>
    <dbReference type="NCBI Taxonomy" id="2100421"/>
    <lineage>
        <taxon>Viruses</taxon>
        <taxon>Duplodnaviria</taxon>
        <taxon>Heunggongvirae</taxon>
        <taxon>Uroviricota</taxon>
        <taxon>Caudoviricetes</taxon>
        <taxon>Peduoviridae</taxon>
        <taxon>Maltschvirus</taxon>
        <taxon>Maltschvirus maltsch</taxon>
    </lineage>
</organism>
<gene>
    <name evidence="2" type="ORF">UFOVP1009_6</name>
</gene>
<feature type="region of interest" description="Disordered" evidence="1">
    <location>
        <begin position="68"/>
        <end position="95"/>
    </location>
</feature>
<sequence>MKITLTKDNFIDAFLKSSRRDQFSYEALGELFDYYDNSGDDDLELDIVGICCEWTEYTAAGLIDNYWDEYGDDDDEGDDDQDQDQDQDGRADKLAKEIERNTVVISLDNGSFLVMGH</sequence>
<feature type="compositionally biased region" description="Acidic residues" evidence="1">
    <location>
        <begin position="68"/>
        <end position="86"/>
    </location>
</feature>
<evidence type="ECO:0000313" key="2">
    <source>
        <dbReference type="EMBL" id="CAB4177859.1"/>
    </source>
</evidence>
<dbReference type="EMBL" id="LR796957">
    <property type="protein sequence ID" value="CAB4177859.1"/>
    <property type="molecule type" value="Genomic_DNA"/>
</dbReference>
<evidence type="ECO:0000256" key="1">
    <source>
        <dbReference type="SAM" id="MobiDB-lite"/>
    </source>
</evidence>
<protein>
    <submittedName>
        <fullName evidence="2">Uncharacterized protein</fullName>
    </submittedName>
</protein>
<name>A0A6J5Q101_9CAUD</name>